<dbReference type="PATRIC" id="fig|1121353.3.peg.12"/>
<evidence type="ECO:0008006" key="3">
    <source>
        <dbReference type="Google" id="ProtNLM"/>
    </source>
</evidence>
<dbReference type="AlphaFoldDB" id="M1UIG2"/>
<reference evidence="1 2" key="1">
    <citation type="submission" date="2013-02" db="EMBL/GenBank/DDBJ databases">
        <title>The complete genome sequence of Corynebacterium callunae DSM 20147.</title>
        <authorList>
            <person name="Ruckert C."/>
            <person name="Albersmeier A."/>
            <person name="Kalinowski J."/>
        </authorList>
    </citation>
    <scope>NUCLEOTIDE SEQUENCE [LARGE SCALE GENOMIC DNA]</scope>
    <source>
        <strain evidence="1 2">DSM 20147</strain>
    </source>
</reference>
<dbReference type="HOGENOM" id="CLU_181625_1_0_11"/>
<evidence type="ECO:0000313" key="2">
    <source>
        <dbReference type="Proteomes" id="UP000011760"/>
    </source>
</evidence>
<dbReference type="RefSeq" id="WP_015649931.1">
    <property type="nucleotide sequence ID" value="NC_020506.1"/>
</dbReference>
<evidence type="ECO:0000313" key="1">
    <source>
        <dbReference type="EMBL" id="AGG65474.1"/>
    </source>
</evidence>
<protein>
    <recommendedName>
        <fullName evidence="3">TetR family transcriptional regulator</fullName>
    </recommendedName>
</protein>
<dbReference type="OrthoDB" id="4428158at2"/>
<dbReference type="KEGG" id="ccn:H924_00050"/>
<dbReference type="STRING" id="1121353.H924_00050"/>
<accession>M1UIG2</accession>
<dbReference type="eggNOG" id="ENOG5031QEA">
    <property type="taxonomic scope" value="Bacteria"/>
</dbReference>
<sequence>MRGLSPEQLLVIADEVGAVHGVVVRDFAALAAISAVSTASFYGVEVHASAEAMAARVSELIRTLEPLSGRNETFAAVTQRILLSRNI</sequence>
<organism evidence="1 2">
    <name type="scientific">Corynebacterium callunae DSM 20147</name>
    <dbReference type="NCBI Taxonomy" id="1121353"/>
    <lineage>
        <taxon>Bacteria</taxon>
        <taxon>Bacillati</taxon>
        <taxon>Actinomycetota</taxon>
        <taxon>Actinomycetes</taxon>
        <taxon>Mycobacteriales</taxon>
        <taxon>Corynebacteriaceae</taxon>
        <taxon>Corynebacterium</taxon>
    </lineage>
</organism>
<proteinExistence type="predicted"/>
<gene>
    <name evidence="1" type="ORF">H924_00050</name>
</gene>
<dbReference type="EMBL" id="CP004354">
    <property type="protein sequence ID" value="AGG65474.1"/>
    <property type="molecule type" value="Genomic_DNA"/>
</dbReference>
<name>M1UIG2_9CORY</name>
<dbReference type="Proteomes" id="UP000011760">
    <property type="component" value="Chromosome"/>
</dbReference>
<keyword evidence="2" id="KW-1185">Reference proteome</keyword>